<dbReference type="SUPFAM" id="SSF47413">
    <property type="entry name" value="lambda repressor-like DNA-binding domains"/>
    <property type="match status" value="1"/>
</dbReference>
<gene>
    <name evidence="3" type="ORF">BBK82_01225</name>
</gene>
<dbReference type="AlphaFoldDB" id="A0A1B2HB01"/>
<dbReference type="Pfam" id="PF06114">
    <property type="entry name" value="Peptidase_M78"/>
    <property type="match status" value="1"/>
</dbReference>
<evidence type="ECO:0000256" key="1">
    <source>
        <dbReference type="ARBA" id="ARBA00007227"/>
    </source>
</evidence>
<sequence length="314" mass="34269">MFTPSRLTLARTRRGLTAAELARKAGVTAGAITEYERGQRRPQQATQEVLAAALGFPVTFLSAPEPAQPQAISTPRPEAVCVAQLAIEFSGWLERMFVLPQPDLPRPRTGPAEVRGQWRMSTGPAPNMVQLLEYHGVRVFSVDCAGVGAFSCWHNGTPFVFLDPATTAERARFDAAVELGTLLGHEEPEEFAAEFLMPMTQLEGTHHRHWHVDKEMFDERARGVVTAPTTAVGMRRETSKLLTKVFRALFRALRENGTTHAAPGGARADVGVGGPQRARVRVGADGVAGWWRTRTGAQGTPYPGALMSFWGKQC</sequence>
<reference evidence="3 4" key="1">
    <citation type="submission" date="2016-07" db="EMBL/GenBank/DDBJ databases">
        <title>Complete genome sequence of the Lentzea guizhouensis DHS C013.</title>
        <authorList>
            <person name="Cao C."/>
        </authorList>
    </citation>
    <scope>NUCLEOTIDE SEQUENCE [LARGE SCALE GENOMIC DNA]</scope>
    <source>
        <strain evidence="3 4">DHS C013</strain>
    </source>
</reference>
<dbReference type="Proteomes" id="UP000093053">
    <property type="component" value="Chromosome"/>
</dbReference>
<evidence type="ECO:0000259" key="2">
    <source>
        <dbReference type="PROSITE" id="PS50943"/>
    </source>
</evidence>
<dbReference type="CDD" id="cd00093">
    <property type="entry name" value="HTH_XRE"/>
    <property type="match status" value="1"/>
</dbReference>
<protein>
    <recommendedName>
        <fullName evidence="2">HTH cro/C1-type domain-containing protein</fullName>
    </recommendedName>
</protein>
<dbReference type="SMART" id="SM00530">
    <property type="entry name" value="HTH_XRE"/>
    <property type="match status" value="1"/>
</dbReference>
<dbReference type="InterPro" id="IPR010359">
    <property type="entry name" value="IrrE_HExxH"/>
</dbReference>
<evidence type="ECO:0000313" key="4">
    <source>
        <dbReference type="Proteomes" id="UP000093053"/>
    </source>
</evidence>
<dbReference type="PANTHER" id="PTHR43236:SF1">
    <property type="entry name" value="BLL7220 PROTEIN"/>
    <property type="match status" value="1"/>
</dbReference>
<dbReference type="Gene3D" id="1.10.260.40">
    <property type="entry name" value="lambda repressor-like DNA-binding domains"/>
    <property type="match status" value="1"/>
</dbReference>
<proteinExistence type="inferred from homology"/>
<dbReference type="InterPro" id="IPR052345">
    <property type="entry name" value="Rad_response_metalloprotease"/>
</dbReference>
<name>A0A1B2HB01_9PSEU</name>
<organism evidence="3 4">
    <name type="scientific">Lentzea guizhouensis</name>
    <dbReference type="NCBI Taxonomy" id="1586287"/>
    <lineage>
        <taxon>Bacteria</taxon>
        <taxon>Bacillati</taxon>
        <taxon>Actinomycetota</taxon>
        <taxon>Actinomycetes</taxon>
        <taxon>Pseudonocardiales</taxon>
        <taxon>Pseudonocardiaceae</taxon>
        <taxon>Lentzea</taxon>
    </lineage>
</organism>
<feature type="domain" description="HTH cro/C1-type" evidence="2">
    <location>
        <begin position="7"/>
        <end position="61"/>
    </location>
</feature>
<dbReference type="GO" id="GO:0003677">
    <property type="term" value="F:DNA binding"/>
    <property type="evidence" value="ECO:0007669"/>
    <property type="project" value="InterPro"/>
</dbReference>
<dbReference type="Pfam" id="PF13560">
    <property type="entry name" value="HTH_31"/>
    <property type="match status" value="1"/>
</dbReference>
<comment type="similarity">
    <text evidence="1">Belongs to the short-chain fatty acyl-CoA assimilation regulator (ScfR) family.</text>
</comment>
<keyword evidence="4" id="KW-1185">Reference proteome</keyword>
<accession>A0A1B2HB01</accession>
<dbReference type="EMBL" id="CP016793">
    <property type="protein sequence ID" value="ANZ34904.1"/>
    <property type="molecule type" value="Genomic_DNA"/>
</dbReference>
<dbReference type="STRING" id="1586287.BBK82_01225"/>
<dbReference type="PROSITE" id="PS50943">
    <property type="entry name" value="HTH_CROC1"/>
    <property type="match status" value="1"/>
</dbReference>
<dbReference type="PANTHER" id="PTHR43236">
    <property type="entry name" value="ANTITOXIN HIGA1"/>
    <property type="match status" value="1"/>
</dbReference>
<dbReference type="InterPro" id="IPR010982">
    <property type="entry name" value="Lambda_DNA-bd_dom_sf"/>
</dbReference>
<dbReference type="InterPro" id="IPR001387">
    <property type="entry name" value="Cro/C1-type_HTH"/>
</dbReference>
<dbReference type="OrthoDB" id="9794834at2"/>
<dbReference type="RefSeq" id="WP_065913323.1">
    <property type="nucleotide sequence ID" value="NZ_CP016793.1"/>
</dbReference>
<dbReference type="KEGG" id="led:BBK82_01225"/>
<evidence type="ECO:0000313" key="3">
    <source>
        <dbReference type="EMBL" id="ANZ34904.1"/>
    </source>
</evidence>